<dbReference type="InterPro" id="IPR039554">
    <property type="entry name" value="HigA2-like_HTH"/>
</dbReference>
<feature type="region of interest" description="Disordered" evidence="1">
    <location>
        <begin position="1"/>
        <end position="33"/>
    </location>
</feature>
<organism evidence="3">
    <name type="scientific">uncultured Gemmatimonadota bacterium</name>
    <dbReference type="NCBI Taxonomy" id="203437"/>
    <lineage>
        <taxon>Bacteria</taxon>
        <taxon>Pseudomonadati</taxon>
        <taxon>Gemmatimonadota</taxon>
        <taxon>environmental samples</taxon>
    </lineage>
</organism>
<dbReference type="CDD" id="cd00093">
    <property type="entry name" value="HTH_XRE"/>
    <property type="match status" value="1"/>
</dbReference>
<gene>
    <name evidence="3" type="ORF">AVDCRST_MAG68-66</name>
</gene>
<protein>
    <recommendedName>
        <fullName evidence="2">HTH cro/C1-type domain-containing protein</fullName>
    </recommendedName>
</protein>
<dbReference type="GO" id="GO:0003677">
    <property type="term" value="F:DNA binding"/>
    <property type="evidence" value="ECO:0007669"/>
    <property type="project" value="InterPro"/>
</dbReference>
<sequence>MNQQSEENAPMTETRVEIEKSSGNVWADAGREDATEAQARAELLRQITSIIRHRHLTQTDAAKLLGTTQPTISDLMRGKLSKFSFERLFHFLVLLGRDVEIVVRPKPRSRKSAALRVAA</sequence>
<dbReference type="Pfam" id="PF13744">
    <property type="entry name" value="HTH_37"/>
    <property type="match status" value="1"/>
</dbReference>
<name>A0A6J4K6F8_9BACT</name>
<dbReference type="AlphaFoldDB" id="A0A6J4K6F8"/>
<evidence type="ECO:0000259" key="2">
    <source>
        <dbReference type="PROSITE" id="PS50943"/>
    </source>
</evidence>
<dbReference type="Gene3D" id="1.10.260.40">
    <property type="entry name" value="lambda repressor-like DNA-binding domains"/>
    <property type="match status" value="1"/>
</dbReference>
<dbReference type="InterPro" id="IPR001387">
    <property type="entry name" value="Cro/C1-type_HTH"/>
</dbReference>
<evidence type="ECO:0000256" key="1">
    <source>
        <dbReference type="SAM" id="MobiDB-lite"/>
    </source>
</evidence>
<dbReference type="InterPro" id="IPR010982">
    <property type="entry name" value="Lambda_DNA-bd_dom_sf"/>
</dbReference>
<dbReference type="EMBL" id="CADCTW010000007">
    <property type="protein sequence ID" value="CAA9296985.1"/>
    <property type="molecule type" value="Genomic_DNA"/>
</dbReference>
<accession>A0A6J4K6F8</accession>
<evidence type="ECO:0000313" key="3">
    <source>
        <dbReference type="EMBL" id="CAA9296985.1"/>
    </source>
</evidence>
<reference evidence="3" key="1">
    <citation type="submission" date="2020-02" db="EMBL/GenBank/DDBJ databases">
        <authorList>
            <person name="Meier V. D."/>
        </authorList>
    </citation>
    <scope>NUCLEOTIDE SEQUENCE</scope>
    <source>
        <strain evidence="3">AVDCRST_MAG68</strain>
    </source>
</reference>
<dbReference type="PROSITE" id="PS50943">
    <property type="entry name" value="HTH_CROC1"/>
    <property type="match status" value="1"/>
</dbReference>
<dbReference type="SUPFAM" id="SSF47413">
    <property type="entry name" value="lambda repressor-like DNA-binding domains"/>
    <property type="match status" value="1"/>
</dbReference>
<proteinExistence type="predicted"/>
<feature type="domain" description="HTH cro/C1-type" evidence="2">
    <location>
        <begin position="47"/>
        <end position="102"/>
    </location>
</feature>